<name>A0A8H5U691_FUSCI</name>
<keyword evidence="3" id="KW-1185">Reference proteome</keyword>
<comment type="caution">
    <text evidence="2">The sequence shown here is derived from an EMBL/GenBank/DDBJ whole genome shotgun (WGS) entry which is preliminary data.</text>
</comment>
<accession>A0A8H5U691</accession>
<evidence type="ECO:0000256" key="1">
    <source>
        <dbReference type="SAM" id="MobiDB-lite"/>
    </source>
</evidence>
<dbReference type="AlphaFoldDB" id="A0A8H5U691"/>
<protein>
    <submittedName>
        <fullName evidence="2">Uncharacterized protein</fullName>
    </submittedName>
</protein>
<reference evidence="2 3" key="2">
    <citation type="submission" date="2020-05" db="EMBL/GenBank/DDBJ databases">
        <title>Identification and distribution of gene clusters putatively required for synthesis of sphingolipid metabolism inhibitors in phylogenetically diverse species of the filamentous fungus Fusarium.</title>
        <authorList>
            <person name="Kim H.-S."/>
            <person name="Busman M."/>
            <person name="Brown D.W."/>
            <person name="Divon H."/>
            <person name="Uhlig S."/>
            <person name="Proctor R.H."/>
        </authorList>
    </citation>
    <scope>NUCLEOTIDE SEQUENCE [LARGE SCALE GENOMIC DNA]</scope>
    <source>
        <strain evidence="2 3">NRRL 25331</strain>
    </source>
</reference>
<proteinExistence type="predicted"/>
<evidence type="ECO:0000313" key="2">
    <source>
        <dbReference type="EMBL" id="KAF5684729.1"/>
    </source>
</evidence>
<feature type="region of interest" description="Disordered" evidence="1">
    <location>
        <begin position="13"/>
        <end position="52"/>
    </location>
</feature>
<sequence>MFGATKGLVEWRASPLSDNNPAAPDFESTTPDALTDWFPPPPAPGYGDLVSNQREPADTYRWEDVAKVEVRNMCNPAGFIVQVKHNIAVPEAEELACE</sequence>
<dbReference type="EMBL" id="JAAQPE010000124">
    <property type="protein sequence ID" value="KAF5684729.1"/>
    <property type="molecule type" value="Genomic_DNA"/>
</dbReference>
<evidence type="ECO:0000313" key="3">
    <source>
        <dbReference type="Proteomes" id="UP000572754"/>
    </source>
</evidence>
<reference evidence="3" key="1">
    <citation type="journal article" date="2020" name="BMC Genomics">
        <title>Correction to: Identification and distribution of gene clusters required for synthesis of sphingolipid metabolism inhibitors in diverse species of the filamentous fungus Fusarium.</title>
        <authorList>
            <person name="Kim H.S."/>
            <person name="Lohmar J.M."/>
            <person name="Busman M."/>
            <person name="Brown D.W."/>
            <person name="Naumann T.A."/>
            <person name="Divon H.H."/>
            <person name="Lysoe E."/>
            <person name="Uhlig S."/>
            <person name="Proctor R.H."/>
        </authorList>
    </citation>
    <scope>NUCLEOTIDE SEQUENCE [LARGE SCALE GENOMIC DNA]</scope>
    <source>
        <strain evidence="3">NRRL 25331</strain>
    </source>
</reference>
<organism evidence="2 3">
    <name type="scientific">Fusarium circinatum</name>
    <name type="common">Pitch canker fungus</name>
    <name type="synonym">Gibberella circinata</name>
    <dbReference type="NCBI Taxonomy" id="48490"/>
    <lineage>
        <taxon>Eukaryota</taxon>
        <taxon>Fungi</taxon>
        <taxon>Dikarya</taxon>
        <taxon>Ascomycota</taxon>
        <taxon>Pezizomycotina</taxon>
        <taxon>Sordariomycetes</taxon>
        <taxon>Hypocreomycetidae</taxon>
        <taxon>Hypocreales</taxon>
        <taxon>Nectriaceae</taxon>
        <taxon>Fusarium</taxon>
        <taxon>Fusarium fujikuroi species complex</taxon>
    </lineage>
</organism>
<dbReference type="Proteomes" id="UP000572754">
    <property type="component" value="Unassembled WGS sequence"/>
</dbReference>
<gene>
    <name evidence="2" type="ORF">FCIRC_3812</name>
</gene>